<dbReference type="GO" id="GO:0004347">
    <property type="term" value="F:glucose-6-phosphate isomerase activity"/>
    <property type="evidence" value="ECO:0007669"/>
    <property type="project" value="InterPro"/>
</dbReference>
<name>A0A6J6GIF2_9ZZZZ</name>
<protein>
    <submittedName>
        <fullName evidence="4">Unannotated protein</fullName>
    </submittedName>
</protein>
<accession>A0A6J6GIF2</accession>
<dbReference type="SUPFAM" id="SSF53697">
    <property type="entry name" value="SIS domain"/>
    <property type="match status" value="1"/>
</dbReference>
<dbReference type="GO" id="GO:0005829">
    <property type="term" value="C:cytosol"/>
    <property type="evidence" value="ECO:0007669"/>
    <property type="project" value="TreeGrafter"/>
</dbReference>
<dbReference type="Pfam" id="PF00342">
    <property type="entry name" value="PGI"/>
    <property type="match status" value="1"/>
</dbReference>
<dbReference type="EMBL" id="CAEZUI010000113">
    <property type="protein sequence ID" value="CAB4601046.1"/>
    <property type="molecule type" value="Genomic_DNA"/>
</dbReference>
<evidence type="ECO:0000256" key="3">
    <source>
        <dbReference type="ARBA" id="ARBA00023235"/>
    </source>
</evidence>
<gene>
    <name evidence="4" type="ORF">UFOPK1807_00834</name>
</gene>
<dbReference type="InterPro" id="IPR001672">
    <property type="entry name" value="G6P_Isomerase"/>
</dbReference>
<keyword evidence="2" id="KW-0324">Glycolysis</keyword>
<dbReference type="Gene3D" id="3.40.50.10490">
    <property type="entry name" value="Glucose-6-phosphate isomerase like protein, domain 1"/>
    <property type="match status" value="2"/>
</dbReference>
<dbReference type="GO" id="GO:0006094">
    <property type="term" value="P:gluconeogenesis"/>
    <property type="evidence" value="ECO:0007669"/>
    <property type="project" value="UniProtKB-KW"/>
</dbReference>
<evidence type="ECO:0000256" key="2">
    <source>
        <dbReference type="ARBA" id="ARBA00023152"/>
    </source>
</evidence>
<dbReference type="PANTHER" id="PTHR11469:SF1">
    <property type="entry name" value="GLUCOSE-6-PHOSPHATE ISOMERASE"/>
    <property type="match status" value="1"/>
</dbReference>
<dbReference type="GO" id="GO:0051156">
    <property type="term" value="P:glucose 6-phosphate metabolic process"/>
    <property type="evidence" value="ECO:0007669"/>
    <property type="project" value="TreeGrafter"/>
</dbReference>
<sequence length="517" mass="55453">MSMTISGPALAKVDRSSARYAYLREAHHRIALKDSTIWGEKAQGEAALRLNWVDLPENSPTLRVEVNAIASRFEACTRIILCGMGGSSLAPEVLSKSFDREILIIDTTDPEHLRDALDGNLDETVFIVSSKSGSTIETASQRAFFESQILKAGLVPTDHMVFVTDPGSPLDTQVRSAGFQVLNADPNVGGRFSALSAFGILPAQLAGIDIWRVLEDASNCKKSFLADDTHIVDVAYLLSEVAGQYIAFTDHGSHVPGLSDWIEQLIAESTGKDGKGRLPVVCESVEVAKVGGAFTIAFADAGADLQVIAPLGEHFIFWEWVTAILGAGLAVDPFNQPNVTEAKEQTMSLLQEWSGQGTTSVPSLTPNSSTGSVEVFGSGTSLTDSLQLLINGVDSDGYIAIMAYLDRTDDAALSELRAILATKSGRPTTFGWGPRFLHSTGQFHKAGQPNGSFLQITAEAEVDFEIPAQDFSFATLLAAQALGDGRALAKRNYPLLRLHCMKRNAGILEILEAARAL</sequence>
<dbReference type="AlphaFoldDB" id="A0A6J6GIF2"/>
<evidence type="ECO:0000313" key="4">
    <source>
        <dbReference type="EMBL" id="CAB4601046.1"/>
    </source>
</evidence>
<organism evidence="4">
    <name type="scientific">freshwater metagenome</name>
    <dbReference type="NCBI Taxonomy" id="449393"/>
    <lineage>
        <taxon>unclassified sequences</taxon>
        <taxon>metagenomes</taxon>
        <taxon>ecological metagenomes</taxon>
    </lineage>
</organism>
<dbReference type="PROSITE" id="PS51463">
    <property type="entry name" value="P_GLUCOSE_ISOMERASE_3"/>
    <property type="match status" value="1"/>
</dbReference>
<proteinExistence type="predicted"/>
<evidence type="ECO:0000256" key="1">
    <source>
        <dbReference type="ARBA" id="ARBA00022432"/>
    </source>
</evidence>
<keyword evidence="3" id="KW-0413">Isomerase</keyword>
<dbReference type="InterPro" id="IPR046348">
    <property type="entry name" value="SIS_dom_sf"/>
</dbReference>
<reference evidence="4" key="1">
    <citation type="submission" date="2020-05" db="EMBL/GenBank/DDBJ databases">
        <authorList>
            <person name="Chiriac C."/>
            <person name="Salcher M."/>
            <person name="Ghai R."/>
            <person name="Kavagutti S V."/>
        </authorList>
    </citation>
    <scope>NUCLEOTIDE SEQUENCE</scope>
</reference>
<dbReference type="GO" id="GO:0097367">
    <property type="term" value="F:carbohydrate derivative binding"/>
    <property type="evidence" value="ECO:0007669"/>
    <property type="project" value="InterPro"/>
</dbReference>
<dbReference type="PANTHER" id="PTHR11469">
    <property type="entry name" value="GLUCOSE-6-PHOSPHATE ISOMERASE"/>
    <property type="match status" value="1"/>
</dbReference>
<dbReference type="GO" id="GO:0048029">
    <property type="term" value="F:monosaccharide binding"/>
    <property type="evidence" value="ECO:0007669"/>
    <property type="project" value="TreeGrafter"/>
</dbReference>
<dbReference type="GO" id="GO:0006096">
    <property type="term" value="P:glycolytic process"/>
    <property type="evidence" value="ECO:0007669"/>
    <property type="project" value="UniProtKB-KW"/>
</dbReference>
<keyword evidence="1" id="KW-0312">Gluconeogenesis</keyword>